<dbReference type="PROSITE" id="PS50110">
    <property type="entry name" value="RESPONSE_REGULATORY"/>
    <property type="match status" value="1"/>
</dbReference>
<evidence type="ECO:0000313" key="6">
    <source>
        <dbReference type="Proteomes" id="UP000283087"/>
    </source>
</evidence>
<sequence>MSAVPVVICDDSRLARKQIASALRNWNVEITFAENGLEALEAVRAGKGDILFLDLNMPIMDGYQTLEHIRIDDLPTLVVVVSGDIQPEAQKRIMSLGALAFIKKPCSPEIIADALNQYGLLSELEQSETHIANEEVLELPDYYQEIANVAMGQAGNQLARLLNTFIALPIPKVSLASPAEIEMILLSATNSDFDLVSQGFVGPHLAGEALLLIQRGNLNTVAQLMDMQGQTDQLDADLQMTLSNTLIGAFTSGFAKQLDISLSRATPIILRDFSALPEQNTQWQKTLMITIDYQLKSHDFYCELLIIFTEDSLPKLQEMAKYFS</sequence>
<feature type="domain" description="Response regulatory" evidence="4">
    <location>
        <begin position="5"/>
        <end position="119"/>
    </location>
</feature>
<organism evidence="5 6">
    <name type="scientific">Amphritea opalescens</name>
    <dbReference type="NCBI Taxonomy" id="2490544"/>
    <lineage>
        <taxon>Bacteria</taxon>
        <taxon>Pseudomonadati</taxon>
        <taxon>Pseudomonadota</taxon>
        <taxon>Gammaproteobacteria</taxon>
        <taxon>Oceanospirillales</taxon>
        <taxon>Oceanospirillaceae</taxon>
        <taxon>Amphritea</taxon>
    </lineage>
</organism>
<protein>
    <submittedName>
        <fullName evidence="5">Response regulator</fullName>
    </submittedName>
</protein>
<dbReference type="RefSeq" id="WP_126159694.1">
    <property type="nucleotide sequence ID" value="NZ_RQXW01000019.1"/>
</dbReference>
<evidence type="ECO:0000256" key="2">
    <source>
        <dbReference type="ARBA" id="ARBA00022553"/>
    </source>
</evidence>
<dbReference type="SUPFAM" id="SSF103039">
    <property type="entry name" value="CheC-like"/>
    <property type="match status" value="1"/>
</dbReference>
<dbReference type="CDD" id="cd17910">
    <property type="entry name" value="CheC_ClassII"/>
    <property type="match status" value="1"/>
</dbReference>
<dbReference type="InterPro" id="IPR011006">
    <property type="entry name" value="CheY-like_superfamily"/>
</dbReference>
<evidence type="ECO:0000256" key="3">
    <source>
        <dbReference type="PROSITE-ProRule" id="PRU00169"/>
    </source>
</evidence>
<dbReference type="InterPro" id="IPR050595">
    <property type="entry name" value="Bact_response_regulator"/>
</dbReference>
<dbReference type="OrthoDB" id="281471at2"/>
<name>A0A430KMC2_9GAMM</name>
<dbReference type="Gene3D" id="3.40.1550.10">
    <property type="entry name" value="CheC-like"/>
    <property type="match status" value="1"/>
</dbReference>
<dbReference type="InterPro" id="IPR028976">
    <property type="entry name" value="CheC-like_sf"/>
</dbReference>
<proteinExistence type="predicted"/>
<dbReference type="EMBL" id="RQXW01000019">
    <property type="protein sequence ID" value="RTE64631.1"/>
    <property type="molecule type" value="Genomic_DNA"/>
</dbReference>
<dbReference type="Proteomes" id="UP000283087">
    <property type="component" value="Unassembled WGS sequence"/>
</dbReference>
<keyword evidence="6" id="KW-1185">Reference proteome</keyword>
<dbReference type="AlphaFoldDB" id="A0A430KMC2"/>
<feature type="modified residue" description="4-aspartylphosphate" evidence="3">
    <location>
        <position position="54"/>
    </location>
</feature>
<dbReference type="Gene3D" id="3.40.50.2300">
    <property type="match status" value="1"/>
</dbReference>
<keyword evidence="1" id="KW-0145">Chemotaxis</keyword>
<dbReference type="GO" id="GO:0000160">
    <property type="term" value="P:phosphorelay signal transduction system"/>
    <property type="evidence" value="ECO:0007669"/>
    <property type="project" value="InterPro"/>
</dbReference>
<comment type="caution">
    <text evidence="5">The sequence shown here is derived from an EMBL/GenBank/DDBJ whole genome shotgun (WGS) entry which is preliminary data.</text>
</comment>
<evidence type="ECO:0000259" key="4">
    <source>
        <dbReference type="PROSITE" id="PS50110"/>
    </source>
</evidence>
<dbReference type="Pfam" id="PF00072">
    <property type="entry name" value="Response_reg"/>
    <property type="match status" value="1"/>
</dbReference>
<reference evidence="5 6" key="1">
    <citation type="submission" date="2018-11" db="EMBL/GenBank/DDBJ databases">
        <title>The draft genome sequence of Amphritea opalescens ANRC-JH13T.</title>
        <authorList>
            <person name="Fang Z."/>
            <person name="Zhang Y."/>
            <person name="Han X."/>
        </authorList>
    </citation>
    <scope>NUCLEOTIDE SEQUENCE [LARGE SCALE GENOMIC DNA]</scope>
    <source>
        <strain evidence="5 6">ANRC-JH13</strain>
    </source>
</reference>
<gene>
    <name evidence="5" type="ORF">EH243_16125</name>
</gene>
<dbReference type="InterPro" id="IPR001789">
    <property type="entry name" value="Sig_transdc_resp-reg_receiver"/>
</dbReference>
<dbReference type="CDD" id="cd17593">
    <property type="entry name" value="REC_CheC-like"/>
    <property type="match status" value="1"/>
</dbReference>
<dbReference type="PANTHER" id="PTHR44591:SF24">
    <property type="entry name" value="PROTEIN-GLUTAMATE METHYLESTERASE_PROTEIN-GLUTAMINE GLUTAMINASE 1"/>
    <property type="match status" value="1"/>
</dbReference>
<evidence type="ECO:0000256" key="1">
    <source>
        <dbReference type="ARBA" id="ARBA00022500"/>
    </source>
</evidence>
<dbReference type="PANTHER" id="PTHR44591">
    <property type="entry name" value="STRESS RESPONSE REGULATOR PROTEIN 1"/>
    <property type="match status" value="1"/>
</dbReference>
<evidence type="ECO:0000313" key="5">
    <source>
        <dbReference type="EMBL" id="RTE64631.1"/>
    </source>
</evidence>
<accession>A0A430KMC2</accession>
<keyword evidence="2 3" id="KW-0597">Phosphoprotein</keyword>
<dbReference type="SUPFAM" id="SSF52172">
    <property type="entry name" value="CheY-like"/>
    <property type="match status" value="1"/>
</dbReference>
<dbReference type="SMART" id="SM00448">
    <property type="entry name" value="REC"/>
    <property type="match status" value="1"/>
</dbReference>
<dbReference type="GO" id="GO:0006935">
    <property type="term" value="P:chemotaxis"/>
    <property type="evidence" value="ECO:0007669"/>
    <property type="project" value="UniProtKB-KW"/>
</dbReference>